<gene>
    <name evidence="1" type="ORF">SAMN05446037_103453</name>
</gene>
<organism evidence="1 2">
    <name type="scientific">Anaerovirgula multivorans</name>
    <dbReference type="NCBI Taxonomy" id="312168"/>
    <lineage>
        <taxon>Bacteria</taxon>
        <taxon>Bacillati</taxon>
        <taxon>Bacillota</taxon>
        <taxon>Clostridia</taxon>
        <taxon>Peptostreptococcales</taxon>
        <taxon>Natronincolaceae</taxon>
        <taxon>Anaerovirgula</taxon>
    </lineage>
</organism>
<proteinExistence type="predicted"/>
<dbReference type="Gene3D" id="3.40.50.720">
    <property type="entry name" value="NAD(P)-binding Rossmann-like Domain"/>
    <property type="match status" value="1"/>
</dbReference>
<evidence type="ECO:0000313" key="2">
    <source>
        <dbReference type="Proteomes" id="UP000198304"/>
    </source>
</evidence>
<accession>A0A239JC62</accession>
<keyword evidence="2" id="KW-1185">Reference proteome</keyword>
<name>A0A239JC62_9FIRM</name>
<dbReference type="InterPro" id="IPR036291">
    <property type="entry name" value="NAD(P)-bd_dom_sf"/>
</dbReference>
<sequence length="68" mass="7971">MELEGQLLYKNYKNLRDIDHQQHPFQRVEKPENVARACLFLTGAENDFINGENIIIDGGMTKKMIYEE</sequence>
<dbReference type="InterPro" id="IPR002347">
    <property type="entry name" value="SDR_fam"/>
</dbReference>
<protein>
    <submittedName>
        <fullName evidence="1">Enoyl-(Acyl carrier protein) reductase</fullName>
    </submittedName>
</protein>
<dbReference type="Pfam" id="PF13561">
    <property type="entry name" value="adh_short_C2"/>
    <property type="match status" value="1"/>
</dbReference>
<dbReference type="EMBL" id="FZOJ01000034">
    <property type="protein sequence ID" value="SNT03501.1"/>
    <property type="molecule type" value="Genomic_DNA"/>
</dbReference>
<reference evidence="2" key="1">
    <citation type="submission" date="2017-06" db="EMBL/GenBank/DDBJ databases">
        <authorList>
            <person name="Varghese N."/>
            <person name="Submissions S."/>
        </authorList>
    </citation>
    <scope>NUCLEOTIDE SEQUENCE [LARGE SCALE GENOMIC DNA]</scope>
    <source>
        <strain evidence="2">SCA</strain>
    </source>
</reference>
<dbReference type="OrthoDB" id="9803333at2"/>
<dbReference type="Proteomes" id="UP000198304">
    <property type="component" value="Unassembled WGS sequence"/>
</dbReference>
<dbReference type="AlphaFoldDB" id="A0A239JC62"/>
<dbReference type="SUPFAM" id="SSF51735">
    <property type="entry name" value="NAD(P)-binding Rossmann-fold domains"/>
    <property type="match status" value="1"/>
</dbReference>
<evidence type="ECO:0000313" key="1">
    <source>
        <dbReference type="EMBL" id="SNT03501.1"/>
    </source>
</evidence>
<dbReference type="RefSeq" id="WP_089284943.1">
    <property type="nucleotide sequence ID" value="NZ_FZOJ01000034.1"/>
</dbReference>